<organism evidence="2 3">
    <name type="scientific">Pterulicium gracile</name>
    <dbReference type="NCBI Taxonomy" id="1884261"/>
    <lineage>
        <taxon>Eukaryota</taxon>
        <taxon>Fungi</taxon>
        <taxon>Dikarya</taxon>
        <taxon>Basidiomycota</taxon>
        <taxon>Agaricomycotina</taxon>
        <taxon>Agaricomycetes</taxon>
        <taxon>Agaricomycetidae</taxon>
        <taxon>Agaricales</taxon>
        <taxon>Pleurotineae</taxon>
        <taxon>Pterulaceae</taxon>
        <taxon>Pterulicium</taxon>
    </lineage>
</organism>
<gene>
    <name evidence="2" type="ORF">BDV98DRAFT_18498</name>
</gene>
<evidence type="ECO:0000313" key="2">
    <source>
        <dbReference type="EMBL" id="TFL07315.1"/>
    </source>
</evidence>
<evidence type="ECO:0000313" key="3">
    <source>
        <dbReference type="Proteomes" id="UP000305067"/>
    </source>
</evidence>
<sequence length="260" mass="27347">MQSSMASNDSRTKVSAIQGAADKLMHLIERETSKSSTQIPPSILSMLNRSEAEHARLNGIISSMNEAFGNSGMMFKDSQIWFGPAWTAHFEETSQNLETFITARRFNEVVSQHGVQSSSSNKANRRQSTGNIPSTSKEQRTSAPPTSKPVPPTSSASVADTRPLVSAPPSLAEHRPDADNTHQTALLGSSGGLAIPSAPPMGSISPPPITASSRSPPKSPPLAGLSPPLHSKPMSSFKFAALASVLPPSPITCKSAGSHS</sequence>
<dbReference type="AlphaFoldDB" id="A0A5C3QZ69"/>
<protein>
    <submittedName>
        <fullName evidence="2">Uncharacterized protein</fullName>
    </submittedName>
</protein>
<evidence type="ECO:0000256" key="1">
    <source>
        <dbReference type="SAM" id="MobiDB-lite"/>
    </source>
</evidence>
<feature type="compositionally biased region" description="Polar residues" evidence="1">
    <location>
        <begin position="126"/>
        <end position="136"/>
    </location>
</feature>
<dbReference type="EMBL" id="ML178814">
    <property type="protein sequence ID" value="TFL07315.1"/>
    <property type="molecule type" value="Genomic_DNA"/>
</dbReference>
<keyword evidence="3" id="KW-1185">Reference proteome</keyword>
<feature type="region of interest" description="Disordered" evidence="1">
    <location>
        <begin position="112"/>
        <end position="233"/>
    </location>
</feature>
<reference evidence="2 3" key="1">
    <citation type="journal article" date="2019" name="Nat. Ecol. Evol.">
        <title>Megaphylogeny resolves global patterns of mushroom evolution.</title>
        <authorList>
            <person name="Varga T."/>
            <person name="Krizsan K."/>
            <person name="Foldi C."/>
            <person name="Dima B."/>
            <person name="Sanchez-Garcia M."/>
            <person name="Sanchez-Ramirez S."/>
            <person name="Szollosi G.J."/>
            <person name="Szarkandi J.G."/>
            <person name="Papp V."/>
            <person name="Albert L."/>
            <person name="Andreopoulos W."/>
            <person name="Angelini C."/>
            <person name="Antonin V."/>
            <person name="Barry K.W."/>
            <person name="Bougher N.L."/>
            <person name="Buchanan P."/>
            <person name="Buyck B."/>
            <person name="Bense V."/>
            <person name="Catcheside P."/>
            <person name="Chovatia M."/>
            <person name="Cooper J."/>
            <person name="Damon W."/>
            <person name="Desjardin D."/>
            <person name="Finy P."/>
            <person name="Geml J."/>
            <person name="Haridas S."/>
            <person name="Hughes K."/>
            <person name="Justo A."/>
            <person name="Karasinski D."/>
            <person name="Kautmanova I."/>
            <person name="Kiss B."/>
            <person name="Kocsube S."/>
            <person name="Kotiranta H."/>
            <person name="LaButti K.M."/>
            <person name="Lechner B.E."/>
            <person name="Liimatainen K."/>
            <person name="Lipzen A."/>
            <person name="Lukacs Z."/>
            <person name="Mihaltcheva S."/>
            <person name="Morgado L.N."/>
            <person name="Niskanen T."/>
            <person name="Noordeloos M.E."/>
            <person name="Ohm R.A."/>
            <person name="Ortiz-Santana B."/>
            <person name="Ovrebo C."/>
            <person name="Racz N."/>
            <person name="Riley R."/>
            <person name="Savchenko A."/>
            <person name="Shiryaev A."/>
            <person name="Soop K."/>
            <person name="Spirin V."/>
            <person name="Szebenyi C."/>
            <person name="Tomsovsky M."/>
            <person name="Tulloss R.E."/>
            <person name="Uehling J."/>
            <person name="Grigoriev I.V."/>
            <person name="Vagvolgyi C."/>
            <person name="Papp T."/>
            <person name="Martin F.M."/>
            <person name="Miettinen O."/>
            <person name="Hibbett D.S."/>
            <person name="Nagy L.G."/>
        </authorList>
    </citation>
    <scope>NUCLEOTIDE SEQUENCE [LARGE SCALE GENOMIC DNA]</scope>
    <source>
        <strain evidence="2 3">CBS 309.79</strain>
    </source>
</reference>
<accession>A0A5C3QZ69</accession>
<dbReference type="Proteomes" id="UP000305067">
    <property type="component" value="Unassembled WGS sequence"/>
</dbReference>
<proteinExistence type="predicted"/>
<name>A0A5C3QZ69_9AGAR</name>